<feature type="chain" id="PRO_5035852186" evidence="2">
    <location>
        <begin position="38"/>
        <end position="433"/>
    </location>
</feature>
<dbReference type="InterPro" id="IPR011990">
    <property type="entry name" value="TPR-like_helical_dom_sf"/>
</dbReference>
<protein>
    <submittedName>
        <fullName evidence="3">Tetratricopeptide repeat protein</fullName>
    </submittedName>
</protein>
<evidence type="ECO:0000313" key="4">
    <source>
        <dbReference type="Proteomes" id="UP000676996"/>
    </source>
</evidence>
<reference evidence="3" key="1">
    <citation type="submission" date="2021-04" db="EMBL/GenBank/DDBJ databases">
        <title>Ouciella asimina sp. nov., isolated from the surface seawater in the hydrothermal field of Okinawa Trough.</title>
        <authorList>
            <person name="Shuang W."/>
        </authorList>
    </citation>
    <scope>NUCLEOTIDE SEQUENCE</scope>
    <source>
        <strain evidence="3">LXI357</strain>
    </source>
</reference>
<proteinExistence type="predicted"/>
<dbReference type="Proteomes" id="UP000676996">
    <property type="component" value="Unassembled WGS sequence"/>
</dbReference>
<evidence type="ECO:0000313" key="3">
    <source>
        <dbReference type="EMBL" id="MBR0551377.1"/>
    </source>
</evidence>
<keyword evidence="4" id="KW-1185">Reference proteome</keyword>
<dbReference type="SMART" id="SM00028">
    <property type="entry name" value="TPR"/>
    <property type="match status" value="2"/>
</dbReference>
<dbReference type="PROSITE" id="PS50005">
    <property type="entry name" value="TPR"/>
    <property type="match status" value="1"/>
</dbReference>
<gene>
    <name evidence="3" type="ORF">J7S20_02525</name>
</gene>
<evidence type="ECO:0000256" key="2">
    <source>
        <dbReference type="SAM" id="SignalP"/>
    </source>
</evidence>
<keyword evidence="1" id="KW-0802">TPR repeat</keyword>
<feature type="repeat" description="TPR" evidence="1">
    <location>
        <begin position="82"/>
        <end position="115"/>
    </location>
</feature>
<dbReference type="InterPro" id="IPR019734">
    <property type="entry name" value="TPR_rpt"/>
</dbReference>
<dbReference type="RefSeq" id="WP_284052657.1">
    <property type="nucleotide sequence ID" value="NZ_JAGRQC010000001.1"/>
</dbReference>
<comment type="caution">
    <text evidence="3">The sequence shown here is derived from an EMBL/GenBank/DDBJ whole genome shotgun (WGS) entry which is preliminary data.</text>
</comment>
<dbReference type="AlphaFoldDB" id="A0A8T4I9Q7"/>
<keyword evidence="2" id="KW-0732">Signal</keyword>
<name>A0A8T4I9Q7_9SPHN</name>
<dbReference type="SUPFAM" id="SSF48452">
    <property type="entry name" value="TPR-like"/>
    <property type="match status" value="1"/>
</dbReference>
<feature type="signal peptide" evidence="2">
    <location>
        <begin position="1"/>
        <end position="37"/>
    </location>
</feature>
<organism evidence="3 4">
    <name type="scientific">Stakelama marina</name>
    <dbReference type="NCBI Taxonomy" id="2826939"/>
    <lineage>
        <taxon>Bacteria</taxon>
        <taxon>Pseudomonadati</taxon>
        <taxon>Pseudomonadota</taxon>
        <taxon>Alphaproteobacteria</taxon>
        <taxon>Sphingomonadales</taxon>
        <taxon>Sphingomonadaceae</taxon>
        <taxon>Stakelama</taxon>
    </lineage>
</organism>
<accession>A0A8T4I9Q7</accession>
<dbReference type="Gene3D" id="1.25.40.10">
    <property type="entry name" value="Tetratricopeptide repeat domain"/>
    <property type="match status" value="1"/>
</dbReference>
<evidence type="ECO:0000256" key="1">
    <source>
        <dbReference type="PROSITE-ProRule" id="PRU00339"/>
    </source>
</evidence>
<sequence>MRGAISCGGGRFRAVLATLLPALALGAMLAAVPGATAQTNAGEAPRDGTTLSEETERQIRDFRWDAAIAEYRAAIAENPDNAEAWRGLGRVLRWKGRLAESRDAYRHAAAIAPDNPDAELGIALTYRYDRNFGAARSAYDQAVARWPDDPEVLSERRTFLRDTMPRVALFYERDLSFETLSAGMGLPLANGDEVTGEWQREERPDIYVRRDWRAGYQHYFGFQHYIQVDARLSRYSYDNPVTDFAAIDRFQEFRIRYAVPVTPDQVVTARYSLRATRLKTSRQTFSAHKFEVELRSQWSPRFSTTIGSGLLRDLNDGATSASDQRTTVLVRAGAEYRVTPRLQLAANYITNPDLDNTIKGTALAQVSYSWNGRWSSLYRFRADDYKDSEDQTAHYLGMRYSPGGHVWAEAGVKYVERGKRSGIYPLASLIYRF</sequence>
<dbReference type="EMBL" id="JAGRQC010000001">
    <property type="protein sequence ID" value="MBR0551377.1"/>
    <property type="molecule type" value="Genomic_DNA"/>
</dbReference>
<dbReference type="Pfam" id="PF13432">
    <property type="entry name" value="TPR_16"/>
    <property type="match status" value="2"/>
</dbReference>